<reference evidence="1" key="1">
    <citation type="submission" date="2020-05" db="EMBL/GenBank/DDBJ databases">
        <authorList>
            <person name="Chiriac C."/>
            <person name="Salcher M."/>
            <person name="Ghai R."/>
            <person name="Kavagutti S V."/>
        </authorList>
    </citation>
    <scope>NUCLEOTIDE SEQUENCE</scope>
</reference>
<evidence type="ECO:0000313" key="1">
    <source>
        <dbReference type="EMBL" id="CAB4634781.1"/>
    </source>
</evidence>
<dbReference type="InterPro" id="IPR000653">
    <property type="entry name" value="DegT/StrS_aminotransferase"/>
</dbReference>
<gene>
    <name evidence="1" type="ORF">UFOPK2158_00110</name>
</gene>
<accession>A0A6J6JCF8</accession>
<dbReference type="GO" id="GO:0000271">
    <property type="term" value="P:polysaccharide biosynthetic process"/>
    <property type="evidence" value="ECO:0007669"/>
    <property type="project" value="TreeGrafter"/>
</dbReference>
<dbReference type="GO" id="GO:0030170">
    <property type="term" value="F:pyridoxal phosphate binding"/>
    <property type="evidence" value="ECO:0007669"/>
    <property type="project" value="TreeGrafter"/>
</dbReference>
<dbReference type="GO" id="GO:0008483">
    <property type="term" value="F:transaminase activity"/>
    <property type="evidence" value="ECO:0007669"/>
    <property type="project" value="TreeGrafter"/>
</dbReference>
<dbReference type="AlphaFoldDB" id="A0A6J6JCF8"/>
<proteinExistence type="predicted"/>
<dbReference type="PANTHER" id="PTHR30244:SF34">
    <property type="entry name" value="DTDP-4-AMINO-4,6-DIDEOXYGALACTOSE TRANSAMINASE"/>
    <property type="match status" value="1"/>
</dbReference>
<name>A0A6J6JCF8_9ZZZZ</name>
<dbReference type="Gene3D" id="3.40.640.10">
    <property type="entry name" value="Type I PLP-dependent aspartate aminotransferase-like (Major domain)"/>
    <property type="match status" value="1"/>
</dbReference>
<dbReference type="SUPFAM" id="SSF53383">
    <property type="entry name" value="PLP-dependent transferases"/>
    <property type="match status" value="1"/>
</dbReference>
<dbReference type="PANTHER" id="PTHR30244">
    <property type="entry name" value="TRANSAMINASE"/>
    <property type="match status" value="1"/>
</dbReference>
<dbReference type="InterPro" id="IPR015424">
    <property type="entry name" value="PyrdxlP-dep_Trfase"/>
</dbReference>
<dbReference type="InterPro" id="IPR015421">
    <property type="entry name" value="PyrdxlP-dep_Trfase_major"/>
</dbReference>
<dbReference type="Pfam" id="PF01041">
    <property type="entry name" value="DegT_DnrJ_EryC1"/>
    <property type="match status" value="1"/>
</dbReference>
<protein>
    <submittedName>
        <fullName evidence="1">Unannotated protein</fullName>
    </submittedName>
</protein>
<organism evidence="1">
    <name type="scientific">freshwater metagenome</name>
    <dbReference type="NCBI Taxonomy" id="449393"/>
    <lineage>
        <taxon>unclassified sequences</taxon>
        <taxon>metagenomes</taxon>
        <taxon>ecological metagenomes</taxon>
    </lineage>
</organism>
<dbReference type="EMBL" id="CAEZVY010000006">
    <property type="protein sequence ID" value="CAB4634781.1"/>
    <property type="molecule type" value="Genomic_DNA"/>
</dbReference>
<sequence length="359" mass="39140">MPSEFGLPIFRPLGFGLNSFVRRLEHIQSSQILSNFGPQEAELRGRVASITGASPSNVITFSSGFAALRGAVAAQSGSSWSVPDYSFAGCPLAVLDSGRGATVVDVSRETWTSATHHFPPETAGDLRLVPFGKSFALEDYVSEDRPTIIDAAASFGNAQPFFPRMGSNVMVMFSFHATKVFGAAEGGVLVVPNSETAESIRRWSNFGISRDGITAAAGVNAKMAEISAAAINSNLERQTQIKDLFLELRAKAREIEAEFNLDGWLGDSDVSPYWAVRMPRSELVHSLTALGAEHSVEFRPLWRTRASQIKHPQLSTSNSKFPVSDELFNSVIGLPFWPGMTSQDFQLIRRLLGKLELQR</sequence>